<proteinExistence type="predicted"/>
<dbReference type="EMBL" id="ML978175">
    <property type="protein sequence ID" value="KAF2032124.1"/>
    <property type="molecule type" value="Genomic_DNA"/>
</dbReference>
<name>A0A9P4HEF1_9PLEO</name>
<organism evidence="3 4">
    <name type="scientific">Setomelanomma holmii</name>
    <dbReference type="NCBI Taxonomy" id="210430"/>
    <lineage>
        <taxon>Eukaryota</taxon>
        <taxon>Fungi</taxon>
        <taxon>Dikarya</taxon>
        <taxon>Ascomycota</taxon>
        <taxon>Pezizomycotina</taxon>
        <taxon>Dothideomycetes</taxon>
        <taxon>Pleosporomycetidae</taxon>
        <taxon>Pleosporales</taxon>
        <taxon>Pleosporineae</taxon>
        <taxon>Phaeosphaeriaceae</taxon>
        <taxon>Setomelanomma</taxon>
    </lineage>
</organism>
<evidence type="ECO:0000313" key="3">
    <source>
        <dbReference type="EMBL" id="KAF2032124.1"/>
    </source>
</evidence>
<dbReference type="Pfam" id="PF07985">
    <property type="entry name" value="SRR1"/>
    <property type="match status" value="1"/>
</dbReference>
<feature type="compositionally biased region" description="Gly residues" evidence="1">
    <location>
        <begin position="1"/>
        <end position="16"/>
    </location>
</feature>
<feature type="region of interest" description="Disordered" evidence="1">
    <location>
        <begin position="1"/>
        <end position="25"/>
    </location>
</feature>
<dbReference type="OrthoDB" id="5318346at2759"/>
<keyword evidence="4" id="KW-1185">Reference proteome</keyword>
<dbReference type="PANTHER" id="PTHR42080:SF1">
    <property type="entry name" value="SRR1-LIKE DOMAIN-CONTAINING PROTEIN"/>
    <property type="match status" value="1"/>
</dbReference>
<protein>
    <recommendedName>
        <fullName evidence="2">SRR1-like domain-containing protein</fullName>
    </recommendedName>
</protein>
<evidence type="ECO:0000313" key="4">
    <source>
        <dbReference type="Proteomes" id="UP000799777"/>
    </source>
</evidence>
<evidence type="ECO:0000259" key="2">
    <source>
        <dbReference type="Pfam" id="PF07985"/>
    </source>
</evidence>
<gene>
    <name evidence="3" type="ORF">EK21DRAFT_61781</name>
</gene>
<dbReference type="Proteomes" id="UP000799777">
    <property type="component" value="Unassembled WGS sequence"/>
</dbReference>
<evidence type="ECO:0000256" key="1">
    <source>
        <dbReference type="SAM" id="MobiDB-lite"/>
    </source>
</evidence>
<reference evidence="3" key="1">
    <citation type="journal article" date="2020" name="Stud. Mycol.">
        <title>101 Dothideomycetes genomes: a test case for predicting lifestyles and emergence of pathogens.</title>
        <authorList>
            <person name="Haridas S."/>
            <person name="Albert R."/>
            <person name="Binder M."/>
            <person name="Bloem J."/>
            <person name="Labutti K."/>
            <person name="Salamov A."/>
            <person name="Andreopoulos B."/>
            <person name="Baker S."/>
            <person name="Barry K."/>
            <person name="Bills G."/>
            <person name="Bluhm B."/>
            <person name="Cannon C."/>
            <person name="Castanera R."/>
            <person name="Culley D."/>
            <person name="Daum C."/>
            <person name="Ezra D."/>
            <person name="Gonzalez J."/>
            <person name="Henrissat B."/>
            <person name="Kuo A."/>
            <person name="Liang C."/>
            <person name="Lipzen A."/>
            <person name="Lutzoni F."/>
            <person name="Magnuson J."/>
            <person name="Mondo S."/>
            <person name="Nolan M."/>
            <person name="Ohm R."/>
            <person name="Pangilinan J."/>
            <person name="Park H.-J."/>
            <person name="Ramirez L."/>
            <person name="Alfaro M."/>
            <person name="Sun H."/>
            <person name="Tritt A."/>
            <person name="Yoshinaga Y."/>
            <person name="Zwiers L.-H."/>
            <person name="Turgeon B."/>
            <person name="Goodwin S."/>
            <person name="Spatafora J."/>
            <person name="Crous P."/>
            <person name="Grigoriev I."/>
        </authorList>
    </citation>
    <scope>NUCLEOTIDE SEQUENCE</scope>
    <source>
        <strain evidence="3">CBS 110217</strain>
    </source>
</reference>
<comment type="caution">
    <text evidence="3">The sequence shown here is derived from an EMBL/GenBank/DDBJ whole genome shotgun (WGS) entry which is preliminary data.</text>
</comment>
<feature type="domain" description="SRR1-like" evidence="2">
    <location>
        <begin position="103"/>
        <end position="270"/>
    </location>
</feature>
<dbReference type="AlphaFoldDB" id="A0A9P4HEF1"/>
<sequence>MGGRRAGNGRGKGNTGGRVKRREVEGEDGWTVVTHGVANLHIDRRGSVSGNAAKKADAGAMPNKHSTLPPIVESITAESLLVELRKLQERWKDTAVAKQVKELVGGKGKGWDVKKAVCIGIGSFTRDWEHRWRSMWQLVLFLDIIGYLGQVRMYAQDPAFAPLDVEFLDRLDITKVDTGIETHITPESYVFSPFVDWYILLPIFLAEKDPALYVGNEILDDYGAYAHSEDKRKKLKECNELGKKFLRGRERVNLRDFENHAHALNGMVVYSKEITDDGPPT</sequence>
<dbReference type="InterPro" id="IPR012942">
    <property type="entry name" value="SRR1-like"/>
</dbReference>
<accession>A0A9P4HEF1</accession>
<dbReference type="PANTHER" id="PTHR42080">
    <property type="entry name" value="SRR1 DOMAIN-CONTAINING PROTEIN"/>
    <property type="match status" value="1"/>
</dbReference>